<name>A0A8H4IRC7_9PEZI</name>
<gene>
    <name evidence="3" type="ORF">GTA08_BOTSDO07563</name>
</gene>
<feature type="region of interest" description="Disordered" evidence="1">
    <location>
        <begin position="361"/>
        <end position="455"/>
    </location>
</feature>
<dbReference type="Proteomes" id="UP000572817">
    <property type="component" value="Unassembled WGS sequence"/>
</dbReference>
<feature type="transmembrane region" description="Helical" evidence="2">
    <location>
        <begin position="197"/>
        <end position="227"/>
    </location>
</feature>
<dbReference type="OrthoDB" id="5427664at2759"/>
<dbReference type="InterPro" id="IPR053018">
    <property type="entry name" value="Elsinochrome_Biosynth-Asso"/>
</dbReference>
<dbReference type="AlphaFoldDB" id="A0A8H4IRC7"/>
<reference evidence="3" key="1">
    <citation type="submission" date="2020-04" db="EMBL/GenBank/DDBJ databases">
        <title>Genome Assembly and Annotation of Botryosphaeria dothidea sdau 11-99, a Latent Pathogen of Apple Fruit Ring Rot in China.</title>
        <authorList>
            <person name="Yu C."/>
            <person name="Diao Y."/>
            <person name="Lu Q."/>
            <person name="Zhao J."/>
            <person name="Cui S."/>
            <person name="Peng C."/>
            <person name="He B."/>
            <person name="Liu H."/>
        </authorList>
    </citation>
    <scope>NUCLEOTIDE SEQUENCE [LARGE SCALE GENOMIC DNA]</scope>
    <source>
        <strain evidence="3">Sdau11-99</strain>
    </source>
</reference>
<evidence type="ECO:0000256" key="2">
    <source>
        <dbReference type="SAM" id="Phobius"/>
    </source>
</evidence>
<dbReference type="EMBL" id="WWBZ02000051">
    <property type="protein sequence ID" value="KAF4304793.1"/>
    <property type="molecule type" value="Genomic_DNA"/>
</dbReference>
<comment type="caution">
    <text evidence="3">The sequence shown here is derived from an EMBL/GenBank/DDBJ whole genome shotgun (WGS) entry which is preliminary data.</text>
</comment>
<evidence type="ECO:0000313" key="3">
    <source>
        <dbReference type="EMBL" id="KAF4304793.1"/>
    </source>
</evidence>
<accession>A0A8H4IRC7</accession>
<feature type="compositionally biased region" description="Pro residues" evidence="1">
    <location>
        <begin position="412"/>
        <end position="425"/>
    </location>
</feature>
<evidence type="ECO:0000313" key="4">
    <source>
        <dbReference type="Proteomes" id="UP000572817"/>
    </source>
</evidence>
<evidence type="ECO:0000256" key="1">
    <source>
        <dbReference type="SAM" id="MobiDB-lite"/>
    </source>
</evidence>
<protein>
    <submittedName>
        <fullName evidence="3">Uncharacterized protein</fullName>
    </submittedName>
</protein>
<dbReference type="PANTHER" id="PTHR37577:SF1">
    <property type="entry name" value="INTEGRAL MEMBRANE PROTEIN"/>
    <property type="match status" value="1"/>
</dbReference>
<feature type="transmembrane region" description="Helical" evidence="2">
    <location>
        <begin position="482"/>
        <end position="503"/>
    </location>
</feature>
<keyword evidence="2" id="KW-0472">Membrane</keyword>
<proteinExistence type="predicted"/>
<organism evidence="3 4">
    <name type="scientific">Botryosphaeria dothidea</name>
    <dbReference type="NCBI Taxonomy" id="55169"/>
    <lineage>
        <taxon>Eukaryota</taxon>
        <taxon>Fungi</taxon>
        <taxon>Dikarya</taxon>
        <taxon>Ascomycota</taxon>
        <taxon>Pezizomycotina</taxon>
        <taxon>Dothideomycetes</taxon>
        <taxon>Dothideomycetes incertae sedis</taxon>
        <taxon>Botryosphaeriales</taxon>
        <taxon>Botryosphaeriaceae</taxon>
        <taxon>Botryosphaeria</taxon>
    </lineage>
</organism>
<feature type="compositionally biased region" description="Polar residues" evidence="1">
    <location>
        <begin position="439"/>
        <end position="448"/>
    </location>
</feature>
<feature type="transmembrane region" description="Helical" evidence="2">
    <location>
        <begin position="153"/>
        <end position="172"/>
    </location>
</feature>
<feature type="compositionally biased region" description="Low complexity" evidence="1">
    <location>
        <begin position="381"/>
        <end position="397"/>
    </location>
</feature>
<feature type="transmembrane region" description="Helical" evidence="2">
    <location>
        <begin position="20"/>
        <end position="44"/>
    </location>
</feature>
<feature type="transmembrane region" description="Helical" evidence="2">
    <location>
        <begin position="319"/>
        <end position="338"/>
    </location>
</feature>
<keyword evidence="2" id="KW-1133">Transmembrane helix</keyword>
<keyword evidence="4" id="KW-1185">Reference proteome</keyword>
<sequence>MATCSCSSYDELEANPDVSGIGVLTAFFIAAWSTFGLVLCGYFMKDGICQSNLNDFDMMVRQVFFFTKKSRDTRSRPALRPTIQKVVLALSDQQLVTSSTLLIIGYSQRCSISEYHFEIITDLAWLTFSTFSGSLLVTTDYYEENMKMRHWRALWFTIVYILILLAQLVTYHDDWLFYPGLPVQCTLSNLGSGIGSFWGFFLSLSLILLTWSYCSLMTSFYPVVFGWRNCTRRMMRAVVRKASELHTRVNSREPSLLKTLAWWPTYLAFLASFAFSELAASQAIKLIRDVSMMIYATASIFRARFWAPDYLTEGDENEWTVGQILPLMLLVVPLYSIFETYSGKMAPATLARSNTAKGCAHHLTEHSKTNPSTRCNASHIPNGNSQSQPPPQSSNGQGQAGTDAQTSSTTPSDPPSGGPPTPPRLPRFRFEYSEPASGDLNNATSTTAPFPPDGPVPTKKFAPAATFPLETNTYDKLWFRRFLWISFLIFSAGVVISSGFGYIL</sequence>
<keyword evidence="2" id="KW-0812">Transmembrane</keyword>
<dbReference type="PANTHER" id="PTHR37577">
    <property type="entry name" value="INTEGRAL MEMBRANE PROTEIN"/>
    <property type="match status" value="1"/>
</dbReference>